<feature type="site" description="Interaction with DNA" evidence="10">
    <location>
        <position position="33"/>
    </location>
</feature>
<dbReference type="EC" id="5.6.2.1" evidence="10"/>
<organism evidence="13 14">
    <name type="scientific">Mycoplasma suis (strain Illinois)</name>
    <dbReference type="NCBI Taxonomy" id="768700"/>
    <lineage>
        <taxon>Bacteria</taxon>
        <taxon>Bacillati</taxon>
        <taxon>Mycoplasmatota</taxon>
        <taxon>Mollicutes</taxon>
        <taxon>Mycoplasmataceae</taxon>
        <taxon>Mycoplasma</taxon>
    </lineage>
</organism>
<dbReference type="HOGENOM" id="CLU_002929_4_3_14"/>
<dbReference type="PANTHER" id="PTHR42785">
    <property type="entry name" value="DNA TOPOISOMERASE, TYPE IA, CORE"/>
    <property type="match status" value="1"/>
</dbReference>
<dbReference type="InterPro" id="IPR003601">
    <property type="entry name" value="Topo_IA_2"/>
</dbReference>
<dbReference type="SUPFAM" id="SSF56712">
    <property type="entry name" value="Prokaryotic type I DNA topoisomerase"/>
    <property type="match status" value="1"/>
</dbReference>
<dbReference type="InterPro" id="IPR005733">
    <property type="entry name" value="TopoI_bac-type"/>
</dbReference>
<evidence type="ECO:0000259" key="11">
    <source>
        <dbReference type="PROSITE" id="PS50880"/>
    </source>
</evidence>
<dbReference type="InterPro" id="IPR013497">
    <property type="entry name" value="Topo_IA_cen"/>
</dbReference>
<dbReference type="HAMAP" id="MF_00952">
    <property type="entry name" value="Topoisom_1_prok"/>
    <property type="match status" value="1"/>
</dbReference>
<evidence type="ECO:0000256" key="9">
    <source>
        <dbReference type="ARBA" id="ARBA00023235"/>
    </source>
</evidence>
<evidence type="ECO:0000313" key="13">
    <source>
        <dbReference type="EMBL" id="ADX98387.1"/>
    </source>
</evidence>
<dbReference type="PROSITE" id="PS00396">
    <property type="entry name" value="TOPO_IA_1"/>
    <property type="match status" value="1"/>
</dbReference>
<dbReference type="GO" id="GO:0003677">
    <property type="term" value="F:DNA binding"/>
    <property type="evidence" value="ECO:0007669"/>
    <property type="project" value="UniProtKB-KW"/>
</dbReference>
<dbReference type="Gene3D" id="2.70.20.10">
    <property type="entry name" value="Topoisomerase I, domain 3"/>
    <property type="match status" value="1"/>
</dbReference>
<evidence type="ECO:0000256" key="1">
    <source>
        <dbReference type="ARBA" id="ARBA00000213"/>
    </source>
</evidence>
<feature type="domain" description="Topo IA-type catalytic" evidence="12">
    <location>
        <begin position="136"/>
        <end position="584"/>
    </location>
</feature>
<dbReference type="PROSITE" id="PS50880">
    <property type="entry name" value="TOPRIM"/>
    <property type="match status" value="1"/>
</dbReference>
<keyword evidence="14" id="KW-1185">Reference proteome</keyword>
<reference evidence="13 14" key="1">
    <citation type="journal article" date="2011" name="J. Bacteriol.">
        <title>Complete genome sequences of two hemotropic Mycoplasmas, Mycoplasma haemofelis strain Ohio2 and Mycoplasma suis strain Illinois.</title>
        <authorList>
            <person name="Messick J.B."/>
            <person name="Santos A.P."/>
            <person name="Guimaraes A.M."/>
        </authorList>
    </citation>
    <scope>NUCLEOTIDE SEQUENCE [LARGE SCALE GENOMIC DNA]</scope>
    <source>
        <strain evidence="13 14">Illinois</strain>
    </source>
</reference>
<sequence>MRELMFVESPAKIKSISKYLSGRNLKVFATYGHIRELSKGWLNFGPDNFEIKWSNIERKISYENKKVSIIEAIKNEAKQASKIYLSTDPDREGEAIAWHIYSILGKEHQKKCSRAVFNEITESAVKYSLENTRQLDQAQINSYLARVLLDRWIGFNLSSYVRKKVGGQSAGRVQSIALKFLADRDEEIKSFQPKNWFILKVQLQVGLTITLFKLSEAAESQVVLSPHGKKGVVSFQKKEDLERIINDHLDDHYILEEIGEKKLETSSPPEVLKTSTLFELAINKLGLKAEDVRRVAQSLYEGINLGGETISLITYPRTDRSSVSEEFLKLVKKFILKEYGETYWVEEGTLKKKSIMGKKEIFIQGAHEGIRPTDVELTPQKLSKLLSTSSLEFQLYRLIWSYTVASFFPSSRNEKRRYVFENQGNFFYASESSEVFDGYKYILRENGLLESREKSEFDFKQLIKNNKYLSKEDIIMEERNSPPSKYSEATLIKALENKGIGRPSTYPLISEIVRTRNYANFKNKKFEITELGYKVSKDLDQNFSNFISYDYTRTMEEELDNISKLKTDWKKFLEGVFIAWNDSLKGAEKAEIVKDKSCPECGSQCVYKFSRKNHNKFIGCIDFPKCKFVENIEQPQKEVELLDKLCSECKSPLAKKKNRWGNEFISCSNYPKCKYIERNKQEYETVENSFCPECNSQLVYKNSKRKGNKFIACSGFPNCRYSSTLEGKRIESKGNSKSNKPPEKLDRKCPKCKKNYLQIKMSRKGTKFISCSGYPRCKYVEWMDKEGETENKSS</sequence>
<keyword evidence="8 10" id="KW-0238">DNA-binding</keyword>
<dbReference type="GO" id="GO:0003917">
    <property type="term" value="F:DNA topoisomerase type I (single strand cut, ATP-independent) activity"/>
    <property type="evidence" value="ECO:0007669"/>
    <property type="project" value="UniProtKB-UniRule"/>
</dbReference>
<feature type="site" description="Interaction with DNA" evidence="10">
    <location>
        <position position="516"/>
    </location>
</feature>
<dbReference type="InterPro" id="IPR028612">
    <property type="entry name" value="Topoisom_1_IA"/>
</dbReference>
<dbReference type="PRINTS" id="PR00417">
    <property type="entry name" value="PRTPISMRASEI"/>
</dbReference>
<proteinExistence type="inferred from homology"/>
<dbReference type="Pfam" id="PF01751">
    <property type="entry name" value="Toprim"/>
    <property type="match status" value="1"/>
</dbReference>
<dbReference type="InterPro" id="IPR013826">
    <property type="entry name" value="Topo_IA_cen_sub3"/>
</dbReference>
<comment type="similarity">
    <text evidence="2 10">Belongs to the type IA topoisomerase family.</text>
</comment>
<dbReference type="PANTHER" id="PTHR42785:SF1">
    <property type="entry name" value="DNA TOPOISOMERASE"/>
    <property type="match status" value="1"/>
</dbReference>
<comment type="catalytic activity">
    <reaction evidence="1 10">
        <text>ATP-independent breakage of single-stranded DNA, followed by passage and rejoining.</text>
        <dbReference type="EC" id="5.6.2.1"/>
    </reaction>
</comment>
<dbReference type="AlphaFoldDB" id="F0QSB7"/>
<dbReference type="Pfam" id="PF01131">
    <property type="entry name" value="Topoisom_bac"/>
    <property type="match status" value="1"/>
</dbReference>
<evidence type="ECO:0000256" key="6">
    <source>
        <dbReference type="ARBA" id="ARBA00022842"/>
    </source>
</evidence>
<dbReference type="Proteomes" id="UP000007484">
    <property type="component" value="Chromosome"/>
</dbReference>
<accession>F0QSB7</accession>
<dbReference type="InterPro" id="IPR000380">
    <property type="entry name" value="Topo_IA"/>
</dbReference>
<dbReference type="InterPro" id="IPR013825">
    <property type="entry name" value="Topo_IA_cen_sub2"/>
</dbReference>
<dbReference type="InterPro" id="IPR013824">
    <property type="entry name" value="Topo_IA_cen_sub1"/>
</dbReference>
<keyword evidence="7 10" id="KW-0799">Topoisomerase</keyword>
<gene>
    <name evidence="10 13" type="primary">topA</name>
    <name evidence="13" type="ordered locus">MSU_0877</name>
</gene>
<evidence type="ECO:0000259" key="12">
    <source>
        <dbReference type="PROSITE" id="PS52039"/>
    </source>
</evidence>
<keyword evidence="9 10" id="KW-0413">Isomerase</keyword>
<dbReference type="EMBL" id="CP002525">
    <property type="protein sequence ID" value="ADX98387.1"/>
    <property type="molecule type" value="Genomic_DNA"/>
</dbReference>
<dbReference type="InterPro" id="IPR013498">
    <property type="entry name" value="Topo_IA_Znf"/>
</dbReference>
<comment type="caution">
    <text evidence="10">Lacks conserved residue(s) required for the propagation of feature annotation.</text>
</comment>
<evidence type="ECO:0000313" key="14">
    <source>
        <dbReference type="Proteomes" id="UP000007484"/>
    </source>
</evidence>
<feature type="active site" description="O-(5'-phospho-DNA)-tyrosine intermediate" evidence="10">
    <location>
        <position position="315"/>
    </location>
</feature>
<dbReference type="Gene3D" id="1.10.460.10">
    <property type="entry name" value="Topoisomerase I, domain 2"/>
    <property type="match status" value="1"/>
</dbReference>
<feature type="region of interest" description="Interaction with DNA" evidence="10">
    <location>
        <begin position="169"/>
        <end position="174"/>
    </location>
</feature>
<evidence type="ECO:0000256" key="7">
    <source>
        <dbReference type="ARBA" id="ARBA00023029"/>
    </source>
</evidence>
<dbReference type="InterPro" id="IPR003602">
    <property type="entry name" value="Topo_IA_DNA-bd_dom"/>
</dbReference>
<feature type="site" description="Interaction with DNA" evidence="10">
    <location>
        <position position="317"/>
    </location>
</feature>
<feature type="site" description="Interaction with DNA" evidence="10">
    <location>
        <position position="150"/>
    </location>
</feature>
<keyword evidence="6" id="KW-0460">Magnesium</keyword>
<name>F0QSB7_MYCSL</name>
<evidence type="ECO:0000256" key="2">
    <source>
        <dbReference type="ARBA" id="ARBA00009446"/>
    </source>
</evidence>
<dbReference type="STRING" id="768700.MSU_0877"/>
<dbReference type="Gene3D" id="3.40.50.140">
    <property type="match status" value="1"/>
</dbReference>
<dbReference type="InterPro" id="IPR023405">
    <property type="entry name" value="Topo_IA_core_domain"/>
</dbReference>
<dbReference type="GO" id="GO:0005694">
    <property type="term" value="C:chromosome"/>
    <property type="evidence" value="ECO:0007669"/>
    <property type="project" value="InterPro"/>
</dbReference>
<dbReference type="Gene3D" id="3.30.65.10">
    <property type="entry name" value="Bacterial Topoisomerase I, domain 1"/>
    <property type="match status" value="4"/>
</dbReference>
<evidence type="ECO:0000256" key="3">
    <source>
        <dbReference type="ARBA" id="ARBA00022723"/>
    </source>
</evidence>
<comment type="function">
    <text evidence="10">Releases the supercoiling and torsional tension of DNA, which is introduced during the DNA replication and transcription, by transiently cleaving and rejoining one strand of the DNA duplex. Introduces a single-strand break via transesterification at a target site in duplex DNA. The scissile phosphodiester is attacked by the catalytic tyrosine of the enzyme, resulting in the formation of a DNA-(5'-phosphotyrosyl)-enzyme intermediate and the expulsion of a 3'-OH DNA strand. The free DNA strand then undergoes passage around the unbroken strand, thus removing DNA supercoils. Finally, in the religation step, the DNA 3'-OH attacks the covalent intermediate to expel the active-site tyrosine and restore the DNA phosphodiester backbone.</text>
</comment>
<evidence type="ECO:0000256" key="8">
    <source>
        <dbReference type="ARBA" id="ARBA00023125"/>
    </source>
</evidence>
<protein>
    <recommendedName>
        <fullName evidence="10">DNA topoisomerase 1</fullName>
        <ecNumber evidence="10">5.6.2.1</ecNumber>
    </recommendedName>
    <alternativeName>
        <fullName evidence="10">DNA topoisomerase I</fullName>
    </alternativeName>
</protein>
<evidence type="ECO:0000256" key="10">
    <source>
        <dbReference type="HAMAP-Rule" id="MF_00952"/>
    </source>
</evidence>
<dbReference type="SMART" id="SM00436">
    <property type="entry name" value="TOP1Bc"/>
    <property type="match status" value="1"/>
</dbReference>
<dbReference type="InterPro" id="IPR023406">
    <property type="entry name" value="Topo_IA_AS"/>
</dbReference>
<dbReference type="Pfam" id="PF01396">
    <property type="entry name" value="Zn_ribbon_Top1"/>
    <property type="match status" value="4"/>
</dbReference>
<feature type="domain" description="Toprim" evidence="11">
    <location>
        <begin position="2"/>
        <end position="120"/>
    </location>
</feature>
<keyword evidence="3" id="KW-0479">Metal-binding</keyword>
<dbReference type="PROSITE" id="PS52039">
    <property type="entry name" value="TOPO_IA_2"/>
    <property type="match status" value="1"/>
</dbReference>
<dbReference type="CDD" id="cd00186">
    <property type="entry name" value="TOP1Ac"/>
    <property type="match status" value="1"/>
</dbReference>
<feature type="site" description="Interaction with DNA" evidence="10">
    <location>
        <position position="146"/>
    </location>
</feature>
<dbReference type="GO" id="GO:0008270">
    <property type="term" value="F:zinc ion binding"/>
    <property type="evidence" value="ECO:0007669"/>
    <property type="project" value="UniProtKB-KW"/>
</dbReference>
<evidence type="ECO:0000256" key="4">
    <source>
        <dbReference type="ARBA" id="ARBA00022771"/>
    </source>
</evidence>
<dbReference type="NCBIfam" id="TIGR01051">
    <property type="entry name" value="topA_bact"/>
    <property type="match status" value="1"/>
</dbReference>
<dbReference type="SUPFAM" id="SSF57783">
    <property type="entry name" value="Zinc beta-ribbon"/>
    <property type="match status" value="3"/>
</dbReference>
<dbReference type="KEGG" id="mss:MSU_0877"/>
<dbReference type="InterPro" id="IPR006171">
    <property type="entry name" value="TOPRIM_dom"/>
</dbReference>
<evidence type="ECO:0000256" key="5">
    <source>
        <dbReference type="ARBA" id="ARBA00022833"/>
    </source>
</evidence>
<dbReference type="SMART" id="SM00493">
    <property type="entry name" value="TOPRIM"/>
    <property type="match status" value="1"/>
</dbReference>
<comment type="subunit">
    <text evidence="10">Monomer.</text>
</comment>
<keyword evidence="5" id="KW-0862">Zinc</keyword>
<dbReference type="SMART" id="SM00437">
    <property type="entry name" value="TOP1Ac"/>
    <property type="match status" value="1"/>
</dbReference>
<keyword evidence="4" id="KW-0863">Zinc-finger</keyword>
<dbReference type="GO" id="GO:0006265">
    <property type="term" value="P:DNA topological change"/>
    <property type="evidence" value="ECO:0007669"/>
    <property type="project" value="UniProtKB-UniRule"/>
</dbReference>
<dbReference type="Gene3D" id="1.10.290.10">
    <property type="entry name" value="Topoisomerase I, domain 4"/>
    <property type="match status" value="1"/>
</dbReference>